<dbReference type="STRING" id="684065.SAMN05421738_11426"/>
<protein>
    <submittedName>
        <fullName evidence="2">Gliding motility-associated C-terminal domain-containing protein</fullName>
    </submittedName>
</protein>
<accession>A0A1I4ZQS8</accession>
<evidence type="ECO:0000313" key="2">
    <source>
        <dbReference type="EMBL" id="SFN52498.1"/>
    </source>
</evidence>
<keyword evidence="1" id="KW-0732">Signal</keyword>
<evidence type="ECO:0000313" key="3">
    <source>
        <dbReference type="Proteomes" id="UP000199149"/>
    </source>
</evidence>
<organism evidence="2 3">
    <name type="scientific">Algoriella xinjiangensis</name>
    <dbReference type="NCBI Taxonomy" id="684065"/>
    <lineage>
        <taxon>Bacteria</taxon>
        <taxon>Pseudomonadati</taxon>
        <taxon>Bacteroidota</taxon>
        <taxon>Flavobacteriia</taxon>
        <taxon>Flavobacteriales</taxon>
        <taxon>Weeksellaceae</taxon>
        <taxon>Algoriella</taxon>
    </lineage>
</organism>
<keyword evidence="3" id="KW-1185">Reference proteome</keyword>
<feature type="signal peptide" evidence="1">
    <location>
        <begin position="1"/>
        <end position="21"/>
    </location>
</feature>
<dbReference type="Proteomes" id="UP000199149">
    <property type="component" value="Unassembled WGS sequence"/>
</dbReference>
<dbReference type="EMBL" id="FOUZ01000014">
    <property type="protein sequence ID" value="SFN52498.1"/>
    <property type="molecule type" value="Genomic_DNA"/>
</dbReference>
<feature type="chain" id="PRO_5011699405" evidence="1">
    <location>
        <begin position="22"/>
        <end position="687"/>
    </location>
</feature>
<evidence type="ECO:0000256" key="1">
    <source>
        <dbReference type="SAM" id="SignalP"/>
    </source>
</evidence>
<name>A0A1I4ZQS8_9FLAO</name>
<dbReference type="AlphaFoldDB" id="A0A1I4ZQS8"/>
<proteinExistence type="predicted"/>
<dbReference type="RefSeq" id="WP_092909232.1">
    <property type="nucleotide sequence ID" value="NZ_FOUZ01000014.1"/>
</dbReference>
<dbReference type="InterPro" id="IPR026341">
    <property type="entry name" value="T9SS_type_B"/>
</dbReference>
<gene>
    <name evidence="2" type="ORF">SAMN05421738_11426</name>
</gene>
<dbReference type="Pfam" id="PF13585">
    <property type="entry name" value="CHU_C"/>
    <property type="match status" value="1"/>
</dbReference>
<reference evidence="3" key="1">
    <citation type="submission" date="2016-10" db="EMBL/GenBank/DDBJ databases">
        <authorList>
            <person name="Varghese N."/>
            <person name="Submissions S."/>
        </authorList>
    </citation>
    <scope>NUCLEOTIDE SEQUENCE [LARGE SCALE GENOMIC DNA]</scope>
    <source>
        <strain evidence="3">XJ109</strain>
    </source>
</reference>
<dbReference type="NCBIfam" id="TIGR04131">
    <property type="entry name" value="Bac_Flav_CTERM"/>
    <property type="match status" value="1"/>
</dbReference>
<sequence length="687" mass="78534">MKYKLLFFLATLVFGSIFLFAQDLTKADLKYLCSNQTISGLSPQKTIYDNLKANCNTSTLSSRLDLYIVKIKSGTKFTFTITPNEKIDFDFVSWLNPNLENVGLGDRGSSNNPHPLGIYSIGLELNKRNYCDDSGATSSGKVKYYDVVPGDIILIAVDRWEQIESDYSISFGGDAILDCSFNGNNYSACENNNEGEFNLTNIKKDILLKRPSNYTGKFYLDKNDATENNSNTINGTYFTVNKSESPKTIYLLLLNELNILARIEEITLNITEKLNFTPINLSYCAYSSTPTSINLLESIPASLPNKENFKFRFFKSKTDAETNQNEITNYTTYNASSNQIYIRTENLNDSECYTIQEFKIENKTTEITITDIINFCESLEPSGFIDLTELKTKVPGFNDYKLVYYESMKNIQNNISINNPESYKYTTTNGNIYIKATKNNECPVIFTITYKVNTVPTLDLKPLYLKCKGESITIDLSKYKGEIIIQGPHKLIDFNVFEINQPGKYSATITTEFDCTYQYTFTVEDNIAPILKTITITKDKVIFTVRHPHESELLFSMDKINWQTSKEFTLSALETSFTIYAKISNCIFELYHFENFVISNFFSPNNDGKNDTWKIKFPKNIEDYSVSIFDRFGKTIKTINSPSEIIWDGKLNGQNLPSDTYWYRIDLKENFESSPLRILSGNILLKR</sequence>
<dbReference type="OrthoDB" id="1391397at2"/>